<dbReference type="EMBL" id="KV454435">
    <property type="protein sequence ID" value="ODQ78390.1"/>
    <property type="molecule type" value="Genomic_DNA"/>
</dbReference>
<accession>A0A1E3QL62</accession>
<dbReference type="AlphaFoldDB" id="A0A1E3QL62"/>
<dbReference type="Gene3D" id="3.30.450.70">
    <property type="match status" value="1"/>
</dbReference>
<dbReference type="SUPFAM" id="SSF64356">
    <property type="entry name" value="SNARE-like"/>
    <property type="match status" value="1"/>
</dbReference>
<organism evidence="1 2">
    <name type="scientific">Babjeviella inositovora NRRL Y-12698</name>
    <dbReference type="NCBI Taxonomy" id="984486"/>
    <lineage>
        <taxon>Eukaryota</taxon>
        <taxon>Fungi</taxon>
        <taxon>Dikarya</taxon>
        <taxon>Ascomycota</taxon>
        <taxon>Saccharomycotina</taxon>
        <taxon>Pichiomycetes</taxon>
        <taxon>Serinales incertae sedis</taxon>
        <taxon>Babjeviella</taxon>
    </lineage>
</organism>
<protein>
    <recommendedName>
        <fullName evidence="3">Trafficking protein particle complex subunit</fullName>
    </recommendedName>
</protein>
<evidence type="ECO:0000313" key="2">
    <source>
        <dbReference type="Proteomes" id="UP000094336"/>
    </source>
</evidence>
<dbReference type="STRING" id="984486.A0A1E3QL62"/>
<sequence>DSPSDLTQDSPANGLLKYNFLSHMALDSFLLPFYDSQKGSSLFFIQDSIAVYGYETNTGLKIVVGTSTRDSVGEALRPVFQQIHKVYIRLMCNPFQSITDEQTLSDNKRMQSSIMGIVDTWNNAQ</sequence>
<dbReference type="Pfam" id="PF04628">
    <property type="entry name" value="Sedlin_N"/>
    <property type="match status" value="1"/>
</dbReference>
<dbReference type="PANTHER" id="PTHR12403">
    <property type="entry name" value="TRAFFICKING PROTEIN PARTICLE COMPLEX SUBUNIT 2"/>
    <property type="match status" value="1"/>
</dbReference>
<dbReference type="InterPro" id="IPR011012">
    <property type="entry name" value="Longin-like_dom_sf"/>
</dbReference>
<dbReference type="InterPro" id="IPR006722">
    <property type="entry name" value="Sedlin"/>
</dbReference>
<dbReference type="OrthoDB" id="18320at2759"/>
<name>A0A1E3QL62_9ASCO</name>
<feature type="non-terminal residue" evidence="1">
    <location>
        <position position="1"/>
    </location>
</feature>
<dbReference type="GO" id="GO:0006888">
    <property type="term" value="P:endoplasmic reticulum to Golgi vesicle-mediated transport"/>
    <property type="evidence" value="ECO:0007669"/>
    <property type="project" value="InterPro"/>
</dbReference>
<keyword evidence="2" id="KW-1185">Reference proteome</keyword>
<proteinExistence type="predicted"/>
<dbReference type="GeneID" id="30149770"/>
<evidence type="ECO:0008006" key="3">
    <source>
        <dbReference type="Google" id="ProtNLM"/>
    </source>
</evidence>
<reference evidence="2" key="1">
    <citation type="submission" date="2016-05" db="EMBL/GenBank/DDBJ databases">
        <title>Comparative genomics of biotechnologically important yeasts.</title>
        <authorList>
            <consortium name="DOE Joint Genome Institute"/>
            <person name="Riley R."/>
            <person name="Haridas S."/>
            <person name="Wolfe K.H."/>
            <person name="Lopes M.R."/>
            <person name="Hittinger C.T."/>
            <person name="Goker M."/>
            <person name="Salamov A."/>
            <person name="Wisecaver J."/>
            <person name="Long T.M."/>
            <person name="Aerts A.L."/>
            <person name="Barry K."/>
            <person name="Choi C."/>
            <person name="Clum A."/>
            <person name="Coughlan A.Y."/>
            <person name="Deshpande S."/>
            <person name="Douglass A.P."/>
            <person name="Hanson S.J."/>
            <person name="Klenk H.-P."/>
            <person name="Labutti K."/>
            <person name="Lapidus A."/>
            <person name="Lindquist E."/>
            <person name="Lipzen A."/>
            <person name="Meier-Kolthoff J.P."/>
            <person name="Ohm R.A."/>
            <person name="Otillar R.P."/>
            <person name="Pangilinan J."/>
            <person name="Peng Y."/>
            <person name="Rokas A."/>
            <person name="Rosa C.A."/>
            <person name="Scheuner C."/>
            <person name="Sibirny A.A."/>
            <person name="Slot J.C."/>
            <person name="Stielow J.B."/>
            <person name="Sun H."/>
            <person name="Kurtzman C.P."/>
            <person name="Blackwell M."/>
            <person name="Grigoriev I.V."/>
            <person name="Jeffries T.W."/>
        </authorList>
    </citation>
    <scope>NUCLEOTIDE SEQUENCE [LARGE SCALE GENOMIC DNA]</scope>
    <source>
        <strain evidence="2">NRRL Y-12698</strain>
    </source>
</reference>
<dbReference type="Proteomes" id="UP000094336">
    <property type="component" value="Unassembled WGS sequence"/>
</dbReference>
<gene>
    <name evidence="1" type="ORF">BABINDRAFT_39270</name>
</gene>
<dbReference type="GO" id="GO:0005737">
    <property type="term" value="C:cytoplasm"/>
    <property type="evidence" value="ECO:0007669"/>
    <property type="project" value="GOC"/>
</dbReference>
<evidence type="ECO:0000313" key="1">
    <source>
        <dbReference type="EMBL" id="ODQ78390.1"/>
    </source>
</evidence>
<dbReference type="RefSeq" id="XP_018983718.1">
    <property type="nucleotide sequence ID" value="XM_019131917.1"/>
</dbReference>